<evidence type="ECO:0008006" key="7">
    <source>
        <dbReference type="Google" id="ProtNLM"/>
    </source>
</evidence>
<dbReference type="PIRSF" id="PIRSF000521">
    <property type="entry name" value="Transaminase_4ab_Lys_Orn"/>
    <property type="match status" value="1"/>
</dbReference>
<dbReference type="GO" id="GO:0005739">
    <property type="term" value="C:mitochondrion"/>
    <property type="evidence" value="ECO:0007669"/>
    <property type="project" value="UniProtKB-SubCell"/>
</dbReference>
<keyword evidence="3" id="KW-0032">Aminotransferase</keyword>
<dbReference type="GO" id="GO:0030170">
    <property type="term" value="F:pyridoxal phosphate binding"/>
    <property type="evidence" value="ECO:0007669"/>
    <property type="project" value="InterPro"/>
</dbReference>
<reference evidence="6" key="1">
    <citation type="submission" date="2018-05" db="EMBL/GenBank/DDBJ databases">
        <authorList>
            <person name="Lanie J.A."/>
            <person name="Ng W.-L."/>
            <person name="Kazmierczak K.M."/>
            <person name="Andrzejewski T.M."/>
            <person name="Davidsen T.M."/>
            <person name="Wayne K.J."/>
            <person name="Tettelin H."/>
            <person name="Glass J.I."/>
            <person name="Rusch D."/>
            <person name="Podicherti R."/>
            <person name="Tsui H.-C.T."/>
            <person name="Winkler M.E."/>
        </authorList>
    </citation>
    <scope>NUCLEOTIDE SEQUENCE</scope>
</reference>
<name>A0A381YC66_9ZZZZ</name>
<dbReference type="Gene3D" id="3.40.640.10">
    <property type="entry name" value="Type I PLP-dependent aspartate aminotransferase-like (Major domain)"/>
    <property type="match status" value="1"/>
</dbReference>
<evidence type="ECO:0000313" key="6">
    <source>
        <dbReference type="EMBL" id="SVA74618.1"/>
    </source>
</evidence>
<dbReference type="PANTHER" id="PTHR42684:SF3">
    <property type="entry name" value="ADENOSYLMETHIONINE-8-AMINO-7-OXONONANOATE AMINOTRANSFERASE"/>
    <property type="match status" value="1"/>
</dbReference>
<keyword evidence="5" id="KW-0663">Pyridoxal phosphate</keyword>
<dbReference type="GO" id="GO:0009448">
    <property type="term" value="P:gamma-aminobutyric acid metabolic process"/>
    <property type="evidence" value="ECO:0007669"/>
    <property type="project" value="TreeGrafter"/>
</dbReference>
<dbReference type="PANTHER" id="PTHR42684">
    <property type="entry name" value="ADENOSYLMETHIONINE-8-AMINO-7-OXONONANOATE AMINOTRANSFERASE"/>
    <property type="match status" value="1"/>
</dbReference>
<evidence type="ECO:0000256" key="4">
    <source>
        <dbReference type="ARBA" id="ARBA00022679"/>
    </source>
</evidence>
<evidence type="ECO:0000256" key="2">
    <source>
        <dbReference type="ARBA" id="ARBA00008954"/>
    </source>
</evidence>
<dbReference type="InterPro" id="IPR015422">
    <property type="entry name" value="PyrdxlP-dep_Trfase_small"/>
</dbReference>
<dbReference type="GO" id="GO:0009102">
    <property type="term" value="P:biotin biosynthetic process"/>
    <property type="evidence" value="ECO:0007669"/>
    <property type="project" value="TreeGrafter"/>
</dbReference>
<evidence type="ECO:0000256" key="5">
    <source>
        <dbReference type="ARBA" id="ARBA00022898"/>
    </source>
</evidence>
<protein>
    <recommendedName>
        <fullName evidence="7">Aspartate aminotransferase family protein</fullName>
    </recommendedName>
</protein>
<dbReference type="InterPro" id="IPR049704">
    <property type="entry name" value="Aminotrans_3_PPA_site"/>
</dbReference>
<dbReference type="SUPFAM" id="SSF53383">
    <property type="entry name" value="PLP-dependent transferases"/>
    <property type="match status" value="1"/>
</dbReference>
<sequence length="451" mass="49553">MDLKSLQEKDRDHHLHPFTDHLQLSKKGTRVITKGKGVYIWDAEGHQILDAMSGLWCVNLGYGREELTQAAYEQMQELPYYNNFFQCTHPPAIALSAKLGAISPADLNHVFFTGSGSEANDTVVRMVRHYWQLLGQPKKQIILARKNAYHGSTVAAASLGGMTGMHEQGGLPIPNIHHIAQPYWFEDGGDNDPDAFGLEVAQELEHAINHYGVDNIAGFIAEPIQGAGGVIIPPESYWPAIQNIIDEHEILLIADEVITGFGRLGEWFATDVYQIKPDLIPFAKGVTSGYLPLGGVLVNDKVTDVVSKGGEFVHGFTYSGHPAACAVALENLEIIERENILELVKNKTAPYLEERWKKLSDHPLIGEARIKGLVAAIEISNNKDTRGRFSSDISAGSICRDIAISNGLVMRAVGDTMIIAPPLIISESQIDELIEKAIKTLDETNRHISSL</sequence>
<organism evidence="6">
    <name type="scientific">marine metagenome</name>
    <dbReference type="NCBI Taxonomy" id="408172"/>
    <lineage>
        <taxon>unclassified sequences</taxon>
        <taxon>metagenomes</taxon>
        <taxon>ecological metagenomes</taxon>
    </lineage>
</organism>
<dbReference type="FunFam" id="3.40.640.10:FF:000014">
    <property type="entry name" value="Adenosylmethionine-8-amino-7-oxononanoate aminotransferase, probable"/>
    <property type="match status" value="1"/>
</dbReference>
<comment type="similarity">
    <text evidence="2">Belongs to the class-III pyridoxal-phosphate-dependent aminotransferase family.</text>
</comment>
<accession>A0A381YC66</accession>
<dbReference type="InterPro" id="IPR005814">
    <property type="entry name" value="Aminotrans_3"/>
</dbReference>
<comment type="subcellular location">
    <subcellularLocation>
        <location evidence="1">Mitochondrion</location>
    </subcellularLocation>
</comment>
<keyword evidence="4" id="KW-0808">Transferase</keyword>
<dbReference type="Gene3D" id="3.90.1150.10">
    <property type="entry name" value="Aspartate Aminotransferase, domain 1"/>
    <property type="match status" value="1"/>
</dbReference>
<dbReference type="NCBIfam" id="NF005682">
    <property type="entry name" value="PRK07480.1"/>
    <property type="match status" value="1"/>
</dbReference>
<dbReference type="AlphaFoldDB" id="A0A381YC66"/>
<proteinExistence type="inferred from homology"/>
<dbReference type="InterPro" id="IPR015424">
    <property type="entry name" value="PyrdxlP-dep_Trfase"/>
</dbReference>
<dbReference type="NCBIfam" id="NF004767">
    <property type="entry name" value="PRK06105.1"/>
    <property type="match status" value="1"/>
</dbReference>
<dbReference type="Pfam" id="PF00202">
    <property type="entry name" value="Aminotran_3"/>
    <property type="match status" value="1"/>
</dbReference>
<gene>
    <name evidence="6" type="ORF">METZ01_LOCUS127472</name>
</gene>
<dbReference type="EMBL" id="UINC01017881">
    <property type="protein sequence ID" value="SVA74618.1"/>
    <property type="molecule type" value="Genomic_DNA"/>
</dbReference>
<dbReference type="InterPro" id="IPR015421">
    <property type="entry name" value="PyrdxlP-dep_Trfase_major"/>
</dbReference>
<evidence type="ECO:0000256" key="3">
    <source>
        <dbReference type="ARBA" id="ARBA00022576"/>
    </source>
</evidence>
<dbReference type="GO" id="GO:0004015">
    <property type="term" value="F:adenosylmethionine-8-amino-7-oxononanoate transaminase activity"/>
    <property type="evidence" value="ECO:0007669"/>
    <property type="project" value="TreeGrafter"/>
</dbReference>
<dbReference type="CDD" id="cd00610">
    <property type="entry name" value="OAT_like"/>
    <property type="match status" value="1"/>
</dbReference>
<evidence type="ECO:0000256" key="1">
    <source>
        <dbReference type="ARBA" id="ARBA00004173"/>
    </source>
</evidence>
<dbReference type="PROSITE" id="PS00600">
    <property type="entry name" value="AA_TRANSFER_CLASS_3"/>
    <property type="match status" value="1"/>
</dbReference>